<dbReference type="Gene3D" id="2.130.10.10">
    <property type="entry name" value="YVTN repeat-like/Quinoprotein amine dehydrogenase"/>
    <property type="match status" value="1"/>
</dbReference>
<dbReference type="SUPFAM" id="SSF50978">
    <property type="entry name" value="WD40 repeat-like"/>
    <property type="match status" value="1"/>
</dbReference>
<evidence type="ECO:0000313" key="5">
    <source>
        <dbReference type="Proteomes" id="UP001152885"/>
    </source>
</evidence>
<name>A0A9W4XNH5_9ASCO</name>
<gene>
    <name evidence="4" type="ORF">CANVERA_P4987</name>
</gene>
<dbReference type="Proteomes" id="UP001152885">
    <property type="component" value="Unassembled WGS sequence"/>
</dbReference>
<feature type="repeat" description="WD" evidence="3">
    <location>
        <begin position="211"/>
        <end position="244"/>
    </location>
</feature>
<dbReference type="AlphaFoldDB" id="A0A9W4XNH5"/>
<dbReference type="PANTHER" id="PTHR22838">
    <property type="entry name" value="WD REPEAT PROTEIN 26-RELATED"/>
    <property type="match status" value="1"/>
</dbReference>
<feature type="repeat" description="WD" evidence="3">
    <location>
        <begin position="534"/>
        <end position="557"/>
    </location>
</feature>
<keyword evidence="2" id="KW-0677">Repeat</keyword>
<evidence type="ECO:0000256" key="1">
    <source>
        <dbReference type="ARBA" id="ARBA00022574"/>
    </source>
</evidence>
<keyword evidence="1 3" id="KW-0853">WD repeat</keyword>
<dbReference type="EMBL" id="CANTUO010000006">
    <property type="protein sequence ID" value="CAI5760477.1"/>
    <property type="molecule type" value="Genomic_DNA"/>
</dbReference>
<organism evidence="4 5">
    <name type="scientific">Candida verbasci</name>
    <dbReference type="NCBI Taxonomy" id="1227364"/>
    <lineage>
        <taxon>Eukaryota</taxon>
        <taxon>Fungi</taxon>
        <taxon>Dikarya</taxon>
        <taxon>Ascomycota</taxon>
        <taxon>Saccharomycotina</taxon>
        <taxon>Pichiomycetes</taxon>
        <taxon>Debaryomycetaceae</taxon>
        <taxon>Candida/Lodderomyces clade</taxon>
        <taxon>Candida</taxon>
    </lineage>
</organism>
<evidence type="ECO:0000313" key="4">
    <source>
        <dbReference type="EMBL" id="CAI5760477.1"/>
    </source>
</evidence>
<dbReference type="PROSITE" id="PS50082">
    <property type="entry name" value="WD_REPEATS_2"/>
    <property type="match status" value="2"/>
</dbReference>
<dbReference type="SMART" id="SM00320">
    <property type="entry name" value="WD40"/>
    <property type="match status" value="7"/>
</dbReference>
<dbReference type="PROSITE" id="PS50294">
    <property type="entry name" value="WD_REPEATS_REGION"/>
    <property type="match status" value="1"/>
</dbReference>
<accession>A0A9W4XNH5</accession>
<sequence>MSTEFKLQLIINELQDLGYNEIADQLIQQEDNLLSWFFQTFKKSQFDLLDQYLTNIINQTENPVELINLLNYQGEFVKEYILILLYFIRRFNLVNQENQLEYLNNQLLPILDTINKQEVSEFINPTILSELNKQTELNDKSFQKYIIYSFFKDAPNLSTNLSTIIQQAVKYQQSQSPLFIPPRTKHDKLDEEIPPSMIFQNNFNCNLLHTLTYHQDEVWFVKFSPSGKFMVTGSLDGRLILYDVLNNFQLIKILEPTQQQEASKFVPFSSKPTSGKRKAIIYCCWDPTEKYIVSCCLDTVIRVWSIGDINKKRYTRSSSDLNVGDFKLMTCFTLGQDIKTWSCEFLPKNKRTTLNSNTPQFIVGSPDKFLKIFDCEGNELFDFYGNLDDEEEEESQSTDESKDVSMKDSENIENNYNRINDLAITPDGNYLITANNDRQLHFYTIPDILSDDATTRRVSSINLKDSLKGRLTSCSISSNGKYLLVSFAPEELQVWDISDDKPILYKKFFGHSQSTFIIRSTFGYLVEDTKQEELVISGAYDGSIYIWKLKTGQLIKRIKGHSKLCNAVDWNIRGTYTKGKDYGKIWASVSDDKLVKVWGI</sequence>
<dbReference type="OrthoDB" id="972532at2759"/>
<evidence type="ECO:0000256" key="3">
    <source>
        <dbReference type="PROSITE-ProRule" id="PRU00221"/>
    </source>
</evidence>
<dbReference type="PANTHER" id="PTHR22838:SF0">
    <property type="entry name" value="WD REPEAT-CONTAINING PROTEIN 26"/>
    <property type="match status" value="1"/>
</dbReference>
<dbReference type="GO" id="GO:0034657">
    <property type="term" value="C:GID complex"/>
    <property type="evidence" value="ECO:0007669"/>
    <property type="project" value="TreeGrafter"/>
</dbReference>
<evidence type="ECO:0000256" key="2">
    <source>
        <dbReference type="ARBA" id="ARBA00022737"/>
    </source>
</evidence>
<reference evidence="4" key="1">
    <citation type="submission" date="2022-12" db="EMBL/GenBank/DDBJ databases">
        <authorList>
            <person name="Brejova B."/>
        </authorList>
    </citation>
    <scope>NUCLEOTIDE SEQUENCE</scope>
</reference>
<protein>
    <submittedName>
        <fullName evidence="4">Uncharacterized protein</fullName>
    </submittedName>
</protein>
<dbReference type="InterPro" id="IPR036322">
    <property type="entry name" value="WD40_repeat_dom_sf"/>
</dbReference>
<dbReference type="InterPro" id="IPR051350">
    <property type="entry name" value="WD_repeat-ST_regulator"/>
</dbReference>
<dbReference type="Pfam" id="PF00400">
    <property type="entry name" value="WD40"/>
    <property type="match status" value="4"/>
</dbReference>
<comment type="caution">
    <text evidence="4">The sequence shown here is derived from an EMBL/GenBank/DDBJ whole genome shotgun (WGS) entry which is preliminary data.</text>
</comment>
<dbReference type="InterPro" id="IPR001680">
    <property type="entry name" value="WD40_rpt"/>
</dbReference>
<keyword evidence="5" id="KW-1185">Reference proteome</keyword>
<proteinExistence type="predicted"/>
<dbReference type="GO" id="GO:0043161">
    <property type="term" value="P:proteasome-mediated ubiquitin-dependent protein catabolic process"/>
    <property type="evidence" value="ECO:0007669"/>
    <property type="project" value="TreeGrafter"/>
</dbReference>
<dbReference type="InterPro" id="IPR015943">
    <property type="entry name" value="WD40/YVTN_repeat-like_dom_sf"/>
</dbReference>